<dbReference type="AlphaFoldDB" id="U4K9K4"/>
<sequence>MRKQISALALAITSFSSTASIQNSPEIESLAYALHISGVQEIKSDGTLQVNQYDLPNVTQVARDAGFVVELNGFDANGVVIQLVEPNKDLGRLTVGDIDLGIHAVTAPATLCW</sequence>
<name>U4K9K4_9VIBR</name>
<accession>U4K9K4</accession>
<feature type="chain" id="PRO_5004650164" evidence="1">
    <location>
        <begin position="20"/>
        <end position="113"/>
    </location>
</feature>
<evidence type="ECO:0000256" key="1">
    <source>
        <dbReference type="SAM" id="SignalP"/>
    </source>
</evidence>
<dbReference type="RefSeq" id="WP_022551848.1">
    <property type="nucleotide sequence ID" value="NC_022528.1"/>
</dbReference>
<keyword evidence="1" id="KW-0732">Signal</keyword>
<reference evidence="2 3" key="1">
    <citation type="journal article" date="2013" name="ISME J.">
        <title>Comparative genomics of pathogenic lineages of Vibrio nigripulchritudo identifies virulence-associated traits.</title>
        <authorList>
            <person name="Goudenege D."/>
            <person name="Labreuche Y."/>
            <person name="Krin E."/>
            <person name="Ansquer D."/>
            <person name="Mangenot S."/>
            <person name="Calteau A."/>
            <person name="Medigue C."/>
            <person name="Mazel D."/>
            <person name="Polz M.F."/>
            <person name="Le Roux F."/>
        </authorList>
    </citation>
    <scope>NUCLEOTIDE SEQUENCE [LARGE SCALE GENOMIC DNA]</scope>
    <source>
        <strain evidence="3">SnF1</strain>
    </source>
</reference>
<evidence type="ECO:0000313" key="2">
    <source>
        <dbReference type="EMBL" id="CCO59385.1"/>
    </source>
</evidence>
<feature type="signal peptide" evidence="1">
    <location>
        <begin position="1"/>
        <end position="19"/>
    </location>
</feature>
<dbReference type="KEGG" id="vni:VIBNI_A3396"/>
<keyword evidence="3" id="KW-1185">Reference proteome</keyword>
<gene>
    <name evidence="2" type="ORF">VIBNI_A3396</name>
</gene>
<protein>
    <submittedName>
        <fullName evidence="2">Uncharacterized protein</fullName>
    </submittedName>
</protein>
<organism evidence="2 3">
    <name type="scientific">Vibrio nigripulchritudo</name>
    <dbReference type="NCBI Taxonomy" id="28173"/>
    <lineage>
        <taxon>Bacteria</taxon>
        <taxon>Pseudomonadati</taxon>
        <taxon>Pseudomonadota</taxon>
        <taxon>Gammaproteobacteria</taxon>
        <taxon>Vibrionales</taxon>
        <taxon>Vibrionaceae</taxon>
        <taxon>Vibrio</taxon>
    </lineage>
</organism>
<dbReference type="EMBL" id="FO203526">
    <property type="protein sequence ID" value="CCO59385.1"/>
    <property type="molecule type" value="Genomic_DNA"/>
</dbReference>
<proteinExistence type="predicted"/>
<dbReference type="Proteomes" id="UP000016895">
    <property type="component" value="Chromosome 1"/>
</dbReference>
<evidence type="ECO:0000313" key="3">
    <source>
        <dbReference type="Proteomes" id="UP000016895"/>
    </source>
</evidence>